<dbReference type="PANTHER" id="PTHR13096">
    <property type="entry name" value="MINA53 MYC INDUCED NUCLEAR ANTIGEN"/>
    <property type="match status" value="1"/>
</dbReference>
<proteinExistence type="predicted"/>
<comment type="cofactor">
    <cofactor evidence="1">
        <name>Fe(2+)</name>
        <dbReference type="ChEBI" id="CHEBI:29033"/>
    </cofactor>
</comment>
<evidence type="ECO:0000259" key="4">
    <source>
        <dbReference type="PROSITE" id="PS51184"/>
    </source>
</evidence>
<dbReference type="GO" id="GO:0046872">
    <property type="term" value="F:metal ion binding"/>
    <property type="evidence" value="ECO:0007669"/>
    <property type="project" value="UniProtKB-KW"/>
</dbReference>
<evidence type="ECO:0000256" key="2">
    <source>
        <dbReference type="ARBA" id="ARBA00022723"/>
    </source>
</evidence>
<feature type="domain" description="JmjC" evidence="4">
    <location>
        <begin position="82"/>
        <end position="223"/>
    </location>
</feature>
<dbReference type="PANTHER" id="PTHR13096:SF8">
    <property type="entry name" value="RIBOSOMAL OXYGENASE 1"/>
    <property type="match status" value="1"/>
</dbReference>
<comment type="caution">
    <text evidence="5">The sequence shown here is derived from an EMBL/GenBank/DDBJ whole genome shotgun (WGS) entry which is preliminary data.</text>
</comment>
<evidence type="ECO:0000256" key="1">
    <source>
        <dbReference type="ARBA" id="ARBA00001954"/>
    </source>
</evidence>
<dbReference type="InterPro" id="IPR003347">
    <property type="entry name" value="JmjC_dom"/>
</dbReference>
<evidence type="ECO:0000313" key="6">
    <source>
        <dbReference type="Proteomes" id="UP000054262"/>
    </source>
</evidence>
<evidence type="ECO:0000256" key="3">
    <source>
        <dbReference type="ARBA" id="ARBA00023004"/>
    </source>
</evidence>
<dbReference type="EMBL" id="AAUX01000001">
    <property type="protein sequence ID" value="EAV46854.1"/>
    <property type="molecule type" value="Genomic_DNA"/>
</dbReference>
<dbReference type="AlphaFoldDB" id="A0P5P4"/>
<keyword evidence="6" id="KW-1185">Reference proteome</keyword>
<name>A0P5P4_9PROT</name>
<reference evidence="5 6" key="1">
    <citation type="submission" date="2006-11" db="EMBL/GenBank/DDBJ databases">
        <authorList>
            <person name="Giovannoni S."/>
            <person name="Vergin K."/>
            <person name="Ferriera S."/>
            <person name="Johnson J."/>
            <person name="Kravitz S."/>
            <person name="Beeson K."/>
            <person name="Sutton G."/>
            <person name="Rogers Y.-H."/>
            <person name="Friedman R."/>
            <person name="Frazier M."/>
            <person name="Venter J.C."/>
        </authorList>
    </citation>
    <scope>NUCLEOTIDE SEQUENCE [LARGE SCALE GENOMIC DNA]</scope>
    <source>
        <strain evidence="5 6">HTCC2181</strain>
    </source>
</reference>
<dbReference type="SMART" id="SM00558">
    <property type="entry name" value="JmjC"/>
    <property type="match status" value="1"/>
</dbReference>
<dbReference type="OrthoDB" id="9764016at2"/>
<keyword evidence="2" id="KW-0479">Metal-binding</keyword>
<dbReference type="PROSITE" id="PS51184">
    <property type="entry name" value="JMJC"/>
    <property type="match status" value="1"/>
</dbReference>
<dbReference type="SUPFAM" id="SSF51197">
    <property type="entry name" value="Clavaminate synthase-like"/>
    <property type="match status" value="1"/>
</dbReference>
<dbReference type="Gene3D" id="3.40.366.30">
    <property type="entry name" value="50S ribosomal protein L16 arginine hydroxylase, Chain A, Domain 2"/>
    <property type="match status" value="1"/>
</dbReference>
<evidence type="ECO:0000313" key="5">
    <source>
        <dbReference type="EMBL" id="EAV46854.1"/>
    </source>
</evidence>
<sequence length="377" mass="42779">MTKNISINLLKHISPSAFLEKYWGKQALFLQDAIDISGAGLSKDVVFGLAKNENIESKIIAFIEGSQQTTYGPFNKVKHGKSSSLLIHQFNLIHEFSYNLFQSINFVPYCLHDDVMMSFSSEGGGVGPHSDSYDVFLVQGQGEKVWNIGATDKKAFKTTSTDHSNLKFTPTEQFLAKPGDILYVPPFTPHHGISLSDDCITYSIGFRSPSNNEIRNQYLEYLMDRKEKSNDLFNGLDLSENTKALIPNALASFIKKNTAFPKDPTIIDDFIGCFLSEPHEGAFFTKKNITKNAFKKIDTEKILRLNIQTRAVIHNENFYINAENIFVANKDRMFFEELFNQKQILITPSKANDSLVEVMIYLLSEGYITFNKHRFML</sequence>
<dbReference type="Proteomes" id="UP000054262">
    <property type="component" value="Unassembled WGS sequence"/>
</dbReference>
<dbReference type="InterPro" id="IPR039994">
    <property type="entry name" value="NO66-like"/>
</dbReference>
<accession>A0P5P4</accession>
<keyword evidence="3" id="KW-0408">Iron</keyword>
<organism evidence="5 6">
    <name type="scientific">Methylophilales bacterium HTCC2181</name>
    <dbReference type="NCBI Taxonomy" id="383631"/>
    <lineage>
        <taxon>Bacteria</taxon>
        <taxon>Pseudomonadati</taxon>
        <taxon>Pseudomonadota</taxon>
        <taxon>Betaproteobacteria</taxon>
        <taxon>Nitrosomonadales</taxon>
        <taxon>OM43 clade</taxon>
    </lineage>
</organism>
<protein>
    <recommendedName>
        <fullName evidence="4">JmjC domain-containing protein</fullName>
    </recommendedName>
</protein>
<gene>
    <name evidence="5" type="ORF">MB2181_02235</name>
</gene>
<dbReference type="GO" id="GO:0016706">
    <property type="term" value="F:2-oxoglutarate-dependent dioxygenase activity"/>
    <property type="evidence" value="ECO:0007669"/>
    <property type="project" value="TreeGrafter"/>
</dbReference>
<dbReference type="Pfam" id="PF08007">
    <property type="entry name" value="JmjC_2"/>
    <property type="match status" value="1"/>
</dbReference>
<dbReference type="Gene3D" id="2.60.120.650">
    <property type="entry name" value="Cupin"/>
    <property type="match status" value="1"/>
</dbReference>